<gene>
    <name evidence="2" type="ORF">UY25_C0006G0022</name>
</gene>
<feature type="transmembrane region" description="Helical" evidence="1">
    <location>
        <begin position="20"/>
        <end position="41"/>
    </location>
</feature>
<dbReference type="Proteomes" id="UP000034462">
    <property type="component" value="Unassembled WGS sequence"/>
</dbReference>
<organism evidence="2 3">
    <name type="scientific">Candidatus Yanofskybacteria bacterium GW2011_GWC1_48_11</name>
    <dbReference type="NCBI Taxonomy" id="1619027"/>
    <lineage>
        <taxon>Bacteria</taxon>
        <taxon>Candidatus Yanofskyibacteriota</taxon>
    </lineage>
</organism>
<keyword evidence="1" id="KW-0472">Membrane</keyword>
<evidence type="ECO:0000313" key="2">
    <source>
        <dbReference type="EMBL" id="KKU92800.1"/>
    </source>
</evidence>
<name>A0A837IP81_9BACT</name>
<dbReference type="EMBL" id="LCPH01000006">
    <property type="protein sequence ID" value="KKU92800.1"/>
    <property type="molecule type" value="Genomic_DNA"/>
</dbReference>
<protein>
    <submittedName>
        <fullName evidence="2">Uncharacterized protein</fullName>
    </submittedName>
</protein>
<comment type="caution">
    <text evidence="2">The sequence shown here is derived from an EMBL/GenBank/DDBJ whole genome shotgun (WGS) entry which is preliminary data.</text>
</comment>
<keyword evidence="1" id="KW-0812">Transmembrane</keyword>
<evidence type="ECO:0000256" key="1">
    <source>
        <dbReference type="SAM" id="Phobius"/>
    </source>
</evidence>
<accession>A0A837IP81</accession>
<keyword evidence="1" id="KW-1133">Transmembrane helix</keyword>
<reference evidence="2 3" key="1">
    <citation type="journal article" date="2015" name="Nature">
        <title>rRNA introns, odd ribosomes, and small enigmatic genomes across a large radiation of phyla.</title>
        <authorList>
            <person name="Brown C.T."/>
            <person name="Hug L.A."/>
            <person name="Thomas B.C."/>
            <person name="Sharon I."/>
            <person name="Castelle C.J."/>
            <person name="Singh A."/>
            <person name="Wilkins M.J."/>
            <person name="Williams K.H."/>
            <person name="Banfield J.F."/>
        </authorList>
    </citation>
    <scope>NUCLEOTIDE SEQUENCE [LARGE SCALE GENOMIC DNA]</scope>
</reference>
<sequence>MYHWWPDLHTGDEMYAGEELFFRGMILFSLSSLFAFLGAYPSWGASKLTVLVLISCGTAMVAFWGFFVYLLKRHKVV</sequence>
<feature type="transmembrane region" description="Helical" evidence="1">
    <location>
        <begin position="48"/>
        <end position="71"/>
    </location>
</feature>
<evidence type="ECO:0000313" key="3">
    <source>
        <dbReference type="Proteomes" id="UP000034462"/>
    </source>
</evidence>
<proteinExistence type="predicted"/>
<dbReference type="AlphaFoldDB" id="A0A837IP81"/>